<dbReference type="EMBL" id="BQNB010021677">
    <property type="protein sequence ID" value="GJU08894.1"/>
    <property type="molecule type" value="Genomic_DNA"/>
</dbReference>
<feature type="region of interest" description="Disordered" evidence="2">
    <location>
        <begin position="198"/>
        <end position="220"/>
    </location>
</feature>
<reference evidence="3" key="2">
    <citation type="submission" date="2022-01" db="EMBL/GenBank/DDBJ databases">
        <authorList>
            <person name="Yamashiro T."/>
            <person name="Shiraishi A."/>
            <person name="Satake H."/>
            <person name="Nakayama K."/>
        </authorList>
    </citation>
    <scope>NUCLEOTIDE SEQUENCE</scope>
</reference>
<evidence type="ECO:0000256" key="1">
    <source>
        <dbReference type="SAM" id="Coils"/>
    </source>
</evidence>
<comment type="caution">
    <text evidence="3">The sequence shown here is derived from an EMBL/GenBank/DDBJ whole genome shotgun (WGS) entry which is preliminary data.</text>
</comment>
<gene>
    <name evidence="3" type="ORF">Tco_1125324</name>
</gene>
<protein>
    <submittedName>
        <fullName evidence="3">Uncharacterized protein</fullName>
    </submittedName>
</protein>
<dbReference type="Proteomes" id="UP001151760">
    <property type="component" value="Unassembled WGS sequence"/>
</dbReference>
<sequence length="307" mass="35082">MHKTPTRPHDSPLPRVHTLGSDECSLQQNKLMDLVTKLTDRVEVLENDLQQTKKVYSSALTKLIMRVKKLEHRVKTRQPRRRARVIISDIEEDLEDPSKQGKKITEIDQNPSISLVQDEGTSWIQEDAEIPGKTSADTEILLDQEEPTELVEDLGSGEKNEKEISTANISVSTASTTSEVSTDAANLVYIRRSADKRKDKGKDIMKEDESVQKKAKKQVEQERLGHEKAIRLQEQINEEEKQRIAKDAEIAKQLQEDFKRARQEQEVVAEADQAHDIDWSDPIVLRYHALQNRSFSVAEVLRTYALL</sequence>
<feature type="region of interest" description="Disordered" evidence="2">
    <location>
        <begin position="1"/>
        <end position="20"/>
    </location>
</feature>
<feature type="coiled-coil region" evidence="1">
    <location>
        <begin position="229"/>
        <end position="271"/>
    </location>
</feature>
<evidence type="ECO:0000313" key="4">
    <source>
        <dbReference type="Proteomes" id="UP001151760"/>
    </source>
</evidence>
<organism evidence="3 4">
    <name type="scientific">Tanacetum coccineum</name>
    <dbReference type="NCBI Taxonomy" id="301880"/>
    <lineage>
        <taxon>Eukaryota</taxon>
        <taxon>Viridiplantae</taxon>
        <taxon>Streptophyta</taxon>
        <taxon>Embryophyta</taxon>
        <taxon>Tracheophyta</taxon>
        <taxon>Spermatophyta</taxon>
        <taxon>Magnoliopsida</taxon>
        <taxon>eudicotyledons</taxon>
        <taxon>Gunneridae</taxon>
        <taxon>Pentapetalae</taxon>
        <taxon>asterids</taxon>
        <taxon>campanulids</taxon>
        <taxon>Asterales</taxon>
        <taxon>Asteraceae</taxon>
        <taxon>Asteroideae</taxon>
        <taxon>Anthemideae</taxon>
        <taxon>Anthemidinae</taxon>
        <taxon>Tanacetum</taxon>
    </lineage>
</organism>
<evidence type="ECO:0000313" key="3">
    <source>
        <dbReference type="EMBL" id="GJU08894.1"/>
    </source>
</evidence>
<keyword evidence="1" id="KW-0175">Coiled coil</keyword>
<name>A0ABQ5JCR2_9ASTR</name>
<keyword evidence="4" id="KW-1185">Reference proteome</keyword>
<feature type="coiled-coil region" evidence="1">
    <location>
        <begin position="28"/>
        <end position="55"/>
    </location>
</feature>
<evidence type="ECO:0000256" key="2">
    <source>
        <dbReference type="SAM" id="MobiDB-lite"/>
    </source>
</evidence>
<reference evidence="3" key="1">
    <citation type="journal article" date="2022" name="Int. J. Mol. Sci.">
        <title>Draft Genome of Tanacetum Coccineum: Genomic Comparison of Closely Related Tanacetum-Family Plants.</title>
        <authorList>
            <person name="Yamashiro T."/>
            <person name="Shiraishi A."/>
            <person name="Nakayama K."/>
            <person name="Satake H."/>
        </authorList>
    </citation>
    <scope>NUCLEOTIDE SEQUENCE</scope>
</reference>
<proteinExistence type="predicted"/>
<accession>A0ABQ5JCR2</accession>